<proteinExistence type="predicted"/>
<evidence type="ECO:0000256" key="1">
    <source>
        <dbReference type="SAM" id="MobiDB-lite"/>
    </source>
</evidence>
<reference evidence="2 3" key="1">
    <citation type="submission" date="2015-09" db="EMBL/GenBank/DDBJ databases">
        <authorList>
            <consortium name="Pathogen Informatics"/>
        </authorList>
    </citation>
    <scope>NUCLEOTIDE SEQUENCE [LARGE SCALE GENOMIC DNA]</scope>
    <source>
        <strain evidence="2 3">2789STDY5608840</strain>
    </source>
</reference>
<dbReference type="EMBL" id="CYZH01000023">
    <property type="protein sequence ID" value="CUP00572.1"/>
    <property type="molecule type" value="Genomic_DNA"/>
</dbReference>
<gene>
    <name evidence="2" type="ORF">ERS852397_03300</name>
</gene>
<dbReference type="STRING" id="338188.ERS852397_03300"/>
<dbReference type="Proteomes" id="UP000095517">
    <property type="component" value="Unassembled WGS sequence"/>
</dbReference>
<feature type="region of interest" description="Disordered" evidence="1">
    <location>
        <begin position="282"/>
        <end position="312"/>
    </location>
</feature>
<protein>
    <submittedName>
        <fullName evidence="2">Uncharacterized protein</fullName>
    </submittedName>
</protein>
<name>A0A174JLH2_9BACE</name>
<dbReference type="AlphaFoldDB" id="A0A174JLH2"/>
<sequence>MRKILPVITFILAIWQCTYSYSKDIVFPNVKHASQNNIFIKKITILSAHTQVDFLYRSNESNSRYIYLSLPKDGNNSMYLKVKNMKYKLLFTNGIANKDGQTVCHPGQEIEFSAIFEAIPENTEELDIIEGDTGSWHFFGVQLKSNNTNQQELCRLSIINAYENDRDITSIIKSRRAYLTLYLDNGELCLANVHPLHNSQSWGKLIVEDYERARTNDGSIDKISYAKWYYQNSYDNKTGVALVAIGQREYTNMAFVQISTDNKILHYTTEIQGNMDIIQRDENVKTHTPKSKNSNTPNKRRTLQKNPNFKIE</sequence>
<accession>A0A174JLH2</accession>
<evidence type="ECO:0000313" key="2">
    <source>
        <dbReference type="EMBL" id="CUP00572.1"/>
    </source>
</evidence>
<organism evidence="2 3">
    <name type="scientific">Bacteroides finegoldii</name>
    <dbReference type="NCBI Taxonomy" id="338188"/>
    <lineage>
        <taxon>Bacteria</taxon>
        <taxon>Pseudomonadati</taxon>
        <taxon>Bacteroidota</taxon>
        <taxon>Bacteroidia</taxon>
        <taxon>Bacteroidales</taxon>
        <taxon>Bacteroidaceae</taxon>
        <taxon>Bacteroides</taxon>
    </lineage>
</organism>
<evidence type="ECO:0000313" key="3">
    <source>
        <dbReference type="Proteomes" id="UP000095517"/>
    </source>
</evidence>